<evidence type="ECO:0000256" key="2">
    <source>
        <dbReference type="ARBA" id="ARBA00022692"/>
    </source>
</evidence>
<protein>
    <recommendedName>
        <fullName evidence="8">MAPEG family protein</fullName>
    </recommendedName>
</protein>
<organism evidence="6 7">
    <name type="scientific">Halioglobus japonicus</name>
    <dbReference type="NCBI Taxonomy" id="930805"/>
    <lineage>
        <taxon>Bacteria</taxon>
        <taxon>Pseudomonadati</taxon>
        <taxon>Pseudomonadota</taxon>
        <taxon>Gammaproteobacteria</taxon>
        <taxon>Cellvibrionales</taxon>
        <taxon>Halieaceae</taxon>
        <taxon>Halioglobus</taxon>
    </lineage>
</organism>
<dbReference type="EMBL" id="PKUR01000001">
    <property type="protein sequence ID" value="PLW88103.1"/>
    <property type="molecule type" value="Genomic_DNA"/>
</dbReference>
<evidence type="ECO:0008006" key="8">
    <source>
        <dbReference type="Google" id="ProtNLM"/>
    </source>
</evidence>
<comment type="subcellular location">
    <subcellularLocation>
        <location evidence="1">Membrane</location>
    </subcellularLocation>
</comment>
<keyword evidence="2 5" id="KW-0812">Transmembrane</keyword>
<keyword evidence="4 5" id="KW-0472">Membrane</keyword>
<accession>A0AAP8MHR7</accession>
<name>A0AAP8MHR7_9GAMM</name>
<gene>
    <name evidence="6" type="ORF">C0029_00435</name>
</gene>
<evidence type="ECO:0000313" key="7">
    <source>
        <dbReference type="Proteomes" id="UP000235162"/>
    </source>
</evidence>
<dbReference type="SUPFAM" id="SSF161084">
    <property type="entry name" value="MAPEG domain-like"/>
    <property type="match status" value="1"/>
</dbReference>
<dbReference type="InterPro" id="IPR023352">
    <property type="entry name" value="MAPEG-like_dom_sf"/>
</dbReference>
<evidence type="ECO:0000256" key="5">
    <source>
        <dbReference type="SAM" id="Phobius"/>
    </source>
</evidence>
<dbReference type="GO" id="GO:0016020">
    <property type="term" value="C:membrane"/>
    <property type="evidence" value="ECO:0007669"/>
    <property type="project" value="UniProtKB-SubCell"/>
</dbReference>
<proteinExistence type="predicted"/>
<dbReference type="Pfam" id="PF01124">
    <property type="entry name" value="MAPEG"/>
    <property type="match status" value="1"/>
</dbReference>
<evidence type="ECO:0000256" key="4">
    <source>
        <dbReference type="ARBA" id="ARBA00023136"/>
    </source>
</evidence>
<reference evidence="6 7" key="1">
    <citation type="submission" date="2018-01" db="EMBL/GenBank/DDBJ databases">
        <title>The draft genome sequence of Halioglobus japonicus S1-36.</title>
        <authorList>
            <person name="Du Z.-J."/>
            <person name="Shi M.-J."/>
        </authorList>
    </citation>
    <scope>NUCLEOTIDE SEQUENCE [LARGE SCALE GENOMIC DNA]</scope>
    <source>
        <strain evidence="6 7">S1-36</strain>
    </source>
</reference>
<dbReference type="AlphaFoldDB" id="A0AAP8MHR7"/>
<feature type="transmembrane region" description="Helical" evidence="5">
    <location>
        <begin position="62"/>
        <end position="89"/>
    </location>
</feature>
<dbReference type="InterPro" id="IPR001129">
    <property type="entry name" value="Membr-assoc_MAPEG"/>
</dbReference>
<evidence type="ECO:0000313" key="6">
    <source>
        <dbReference type="EMBL" id="PLW88103.1"/>
    </source>
</evidence>
<feature type="transmembrane region" description="Helical" evidence="5">
    <location>
        <begin position="109"/>
        <end position="128"/>
    </location>
</feature>
<keyword evidence="3 5" id="KW-1133">Transmembrane helix</keyword>
<dbReference type="Proteomes" id="UP000235162">
    <property type="component" value="Unassembled WGS sequence"/>
</dbReference>
<comment type="caution">
    <text evidence="6">The sequence shown here is derived from an EMBL/GenBank/DDBJ whole genome shotgun (WGS) entry which is preliminary data.</text>
</comment>
<evidence type="ECO:0000256" key="1">
    <source>
        <dbReference type="ARBA" id="ARBA00004370"/>
    </source>
</evidence>
<keyword evidence="7" id="KW-1185">Reference proteome</keyword>
<sequence>MLGMLSLTLLVWIYMFVQRGGYMTANAIDIEDVRSPDQVAAQIPPESSSASHNFKNMFELPVLFYVVCLYLMVLGQVDNIHVTCAWVFVALRALHSLIHCSYNRVLHRFLAYLIASLALWAMVMRAVLAAM</sequence>
<evidence type="ECO:0000256" key="3">
    <source>
        <dbReference type="ARBA" id="ARBA00022989"/>
    </source>
</evidence>
<dbReference type="Gene3D" id="1.20.120.550">
    <property type="entry name" value="Membrane associated eicosanoid/glutathione metabolism-like domain"/>
    <property type="match status" value="1"/>
</dbReference>